<name>A0ABS2PLX4_9STRE</name>
<proteinExistence type="predicted"/>
<dbReference type="Pfam" id="PF11187">
    <property type="entry name" value="Mbeg1-like"/>
    <property type="match status" value="1"/>
</dbReference>
<evidence type="ECO:0000313" key="1">
    <source>
        <dbReference type="EMBL" id="MBM7636091.1"/>
    </source>
</evidence>
<comment type="caution">
    <text evidence="1">The sequence shown here is derived from an EMBL/GenBank/DDBJ whole genome shotgun (WGS) entry which is preliminary data.</text>
</comment>
<keyword evidence="2" id="KW-1185">Reference proteome</keyword>
<dbReference type="EMBL" id="JAFBEI010000015">
    <property type="protein sequence ID" value="MBM7636091.1"/>
    <property type="molecule type" value="Genomic_DNA"/>
</dbReference>
<organism evidence="1 2">
    <name type="scientific">Streptococcus saliviloxodontae</name>
    <dbReference type="NCBI Taxonomy" id="1349416"/>
    <lineage>
        <taxon>Bacteria</taxon>
        <taxon>Bacillati</taxon>
        <taxon>Bacillota</taxon>
        <taxon>Bacilli</taxon>
        <taxon>Lactobacillales</taxon>
        <taxon>Streptococcaceae</taxon>
        <taxon>Streptococcus</taxon>
    </lineage>
</organism>
<dbReference type="SUPFAM" id="SSF53474">
    <property type="entry name" value="alpha/beta-Hydrolases"/>
    <property type="match status" value="1"/>
</dbReference>
<dbReference type="Proteomes" id="UP000809081">
    <property type="component" value="Unassembled WGS sequence"/>
</dbReference>
<protein>
    <recommendedName>
        <fullName evidence="3">DUF2974 domain-containing protein</fullName>
    </recommendedName>
</protein>
<gene>
    <name evidence="1" type="ORF">JOC31_000910</name>
</gene>
<dbReference type="InterPro" id="IPR024499">
    <property type="entry name" value="Mbeg1-like"/>
</dbReference>
<dbReference type="InterPro" id="IPR029058">
    <property type="entry name" value="AB_hydrolase_fold"/>
</dbReference>
<dbReference type="Gene3D" id="3.40.50.1820">
    <property type="entry name" value="alpha/beta hydrolase"/>
    <property type="match status" value="1"/>
</dbReference>
<dbReference type="RefSeq" id="WP_205016983.1">
    <property type="nucleotide sequence ID" value="NZ_JAFBEI010000015.1"/>
</dbReference>
<sequence length="391" mass="43384">MPTINDYVVAVQSVTFDQLPLNELDIVCLNELGYISFEALIASDDALSNPIQLSLALADNFDKSYQGNPFMMSKERLRLLELMLASERFESLTLSHYVNEISSEYEKQFAGMVFTIAAINYEQIVFRGTDDSLIGWKEDFKLTYSREISAHRSAISYLTSVLPLLSESVYLSGHSKGGNVAVYAASSLPDSLQSRLSQIYLLDAPGLHIDVLKSKGYCNIRDRLVFIRPQESIVGVMLALDVAPIIVQSAGFGISQHAVTNWQVNVSGSFVRVPAGTELSNSLEKTFKEWTAELGSQDLKLLFDTLFDTLIESGIYSLNDVTLDSLDQLGTAVRTFSHLPTRKRRLMTKAGVTFIGIFAASLKRPSFTRPNFPYAPFKRATGLETAPNLDK</sequence>
<evidence type="ECO:0008006" key="3">
    <source>
        <dbReference type="Google" id="ProtNLM"/>
    </source>
</evidence>
<evidence type="ECO:0000313" key="2">
    <source>
        <dbReference type="Proteomes" id="UP000809081"/>
    </source>
</evidence>
<reference evidence="1 2" key="1">
    <citation type="submission" date="2021-01" db="EMBL/GenBank/DDBJ databases">
        <title>Genomic Encyclopedia of Type Strains, Phase IV (KMG-IV): sequencing the most valuable type-strain genomes for metagenomic binning, comparative biology and taxonomic classification.</title>
        <authorList>
            <person name="Goeker M."/>
        </authorList>
    </citation>
    <scope>NUCLEOTIDE SEQUENCE [LARGE SCALE GENOMIC DNA]</scope>
    <source>
        <strain evidence="1 2">DSM 27513</strain>
    </source>
</reference>
<accession>A0ABS2PLX4</accession>